<evidence type="ECO:0000256" key="8">
    <source>
        <dbReference type="ARBA" id="ARBA00048552"/>
    </source>
</evidence>
<keyword evidence="7" id="KW-0804">Transcription</keyword>
<name>A0A5C1H7U4_9APIC</name>
<evidence type="ECO:0000256" key="3">
    <source>
        <dbReference type="ARBA" id="ARBA00022478"/>
    </source>
</evidence>
<dbReference type="Pfam" id="PF05000">
    <property type="entry name" value="RNA_pol_Rpb1_4"/>
    <property type="match status" value="1"/>
</dbReference>
<organism evidence="11">
    <name type="scientific">Nephromyces sp. ex Molgula occidentalis</name>
    <dbReference type="NCBI Taxonomy" id="2544991"/>
    <lineage>
        <taxon>Eukaryota</taxon>
        <taxon>Sar</taxon>
        <taxon>Alveolata</taxon>
        <taxon>Apicomplexa</taxon>
        <taxon>Aconoidasida</taxon>
        <taxon>Nephromycida</taxon>
        <taxon>Nephromyces</taxon>
    </lineage>
</organism>
<evidence type="ECO:0000256" key="5">
    <source>
        <dbReference type="ARBA" id="ARBA00022695"/>
    </source>
</evidence>
<evidence type="ECO:0000259" key="9">
    <source>
        <dbReference type="Pfam" id="PF04998"/>
    </source>
</evidence>
<comment type="function">
    <text evidence="1">DNA-dependent RNA polymerase catalyzes the transcription of DNA into RNA using the four ribonucleoside triphosphates as substrates.</text>
</comment>
<feature type="domain" description="RNA polymerase Rpb1" evidence="9">
    <location>
        <begin position="163"/>
        <end position="507"/>
    </location>
</feature>
<dbReference type="InterPro" id="IPR007081">
    <property type="entry name" value="RNA_pol_Rpb1_5"/>
</dbReference>
<dbReference type="EC" id="2.7.7.6" evidence="2"/>
<dbReference type="GO" id="GO:0000428">
    <property type="term" value="C:DNA-directed RNA polymerase complex"/>
    <property type="evidence" value="ECO:0007669"/>
    <property type="project" value="UniProtKB-KW"/>
</dbReference>
<reference evidence="11" key="1">
    <citation type="journal article" date="2019" name="Genome Biol. Evol.">
        <title>Nephromyces represents a diverse and novel lineage of the Apicomplexa that has retained apicoplasts.</title>
        <authorList>
            <person name="Munoz-Gomez S.A."/>
            <person name="Durnin K."/>
            <person name="Eme L."/>
            <person name="Paight C."/>
            <person name="Lane C.E."/>
            <person name="Saffo M.B."/>
            <person name="Slamovits C.H."/>
        </authorList>
    </citation>
    <scope>NUCLEOTIDE SEQUENCE</scope>
    <source>
        <strain evidence="11">461</strain>
    </source>
</reference>
<evidence type="ECO:0000256" key="2">
    <source>
        <dbReference type="ARBA" id="ARBA00012418"/>
    </source>
</evidence>
<accession>A0A5C1H7U4</accession>
<evidence type="ECO:0000256" key="4">
    <source>
        <dbReference type="ARBA" id="ARBA00022679"/>
    </source>
</evidence>
<evidence type="ECO:0000313" key="11">
    <source>
        <dbReference type="EMBL" id="QEM01673.1"/>
    </source>
</evidence>
<dbReference type="GO" id="GO:0006351">
    <property type="term" value="P:DNA-templated transcription"/>
    <property type="evidence" value="ECO:0007669"/>
    <property type="project" value="InterPro"/>
</dbReference>
<keyword evidence="6" id="KW-0479">Metal-binding</keyword>
<dbReference type="InterPro" id="IPR038120">
    <property type="entry name" value="Rpb1_funnel_sf"/>
</dbReference>
<dbReference type="GO" id="GO:0046872">
    <property type="term" value="F:metal ion binding"/>
    <property type="evidence" value="ECO:0007669"/>
    <property type="project" value="UniProtKB-KW"/>
</dbReference>
<keyword evidence="5" id="KW-0548">Nucleotidyltransferase</keyword>
<feature type="domain" description="RNA polymerase Rpb1" evidence="10">
    <location>
        <begin position="105"/>
        <end position="147"/>
    </location>
</feature>
<evidence type="ECO:0000259" key="10">
    <source>
        <dbReference type="Pfam" id="PF05000"/>
    </source>
</evidence>
<dbReference type="InterPro" id="IPR007083">
    <property type="entry name" value="RNA_pol_Rpb1_4"/>
</dbReference>
<sequence length="534" mass="64102">MIFSSFVNSGINQIKLENNILKYFYFETCLKFIHELMFLGFEYSSKYSFSLNIDSTKSYFYLNSILKNKENLRLIYLWTNSLISKFYFFENSKKSKILFKKFFKLLNNYKQINPISNSLHLMSNTGAKANWFQICQIIGFRGYLSNSQGFLYEIPIMQNFGKGLKTYEFFISCYGARKGIIDTALKTADSGYLTRRLVEIGRDVIIKEDNWYSKSFFYIHKILNINGNLDFLNNLYFNEKYFYFYLIKSTLFNQFILYKKFFNKKILKDFFKLKLFLKTISNCNSGRTFWNKCFGLKNVLGNSVGILVGQSIGERGTQLTLRTFHTGGVFIDIKNNININYNTLICKKYLLKFNIFKKDKINFKKINFYNSGLLKFKIIKNNKYNYFFNHRNFNNFISNLKLKLNIYNNNFLNTIYKSYQIIPTIKFKSFNFEHKVSFKYYMINKDINQILTNKIIYLLFKNSSKNWILKNINTNIYYNKKLNYCNIYKKQNLVLNNLNNYFKFLQIYKNFISKISFLNLKINNNYFIFKFKIR</sequence>
<dbReference type="SUPFAM" id="SSF64484">
    <property type="entry name" value="beta and beta-prime subunits of DNA dependent RNA-polymerase"/>
    <property type="match status" value="1"/>
</dbReference>
<dbReference type="EMBL" id="MK573203">
    <property type="protein sequence ID" value="QEM01673.1"/>
    <property type="molecule type" value="Genomic_DNA"/>
</dbReference>
<protein>
    <recommendedName>
        <fullName evidence="2">DNA-directed RNA polymerase</fullName>
        <ecNumber evidence="2">2.7.7.6</ecNumber>
    </recommendedName>
</protein>
<dbReference type="GO" id="GO:0003677">
    <property type="term" value="F:DNA binding"/>
    <property type="evidence" value="ECO:0007669"/>
    <property type="project" value="InterPro"/>
</dbReference>
<dbReference type="Pfam" id="PF04998">
    <property type="entry name" value="RNA_pol_Rpb1_5"/>
    <property type="match status" value="1"/>
</dbReference>
<gene>
    <name evidence="11" type="primary">rpoC2A</name>
</gene>
<comment type="catalytic activity">
    <reaction evidence="8">
        <text>RNA(n) + a ribonucleoside 5'-triphosphate = RNA(n+1) + diphosphate</text>
        <dbReference type="Rhea" id="RHEA:21248"/>
        <dbReference type="Rhea" id="RHEA-COMP:14527"/>
        <dbReference type="Rhea" id="RHEA-COMP:17342"/>
        <dbReference type="ChEBI" id="CHEBI:33019"/>
        <dbReference type="ChEBI" id="CHEBI:61557"/>
        <dbReference type="ChEBI" id="CHEBI:140395"/>
        <dbReference type="EC" id="2.7.7.6"/>
    </reaction>
</comment>
<dbReference type="InterPro" id="IPR045867">
    <property type="entry name" value="DNA-dir_RpoC_beta_prime"/>
</dbReference>
<dbReference type="Gene3D" id="1.10.132.30">
    <property type="match status" value="1"/>
</dbReference>
<keyword evidence="3 11" id="KW-0240">DNA-directed RNA polymerase</keyword>
<dbReference type="PANTHER" id="PTHR19376:SF54">
    <property type="entry name" value="DNA-DIRECTED RNA POLYMERASE SUBUNIT BETA"/>
    <property type="match status" value="1"/>
</dbReference>
<dbReference type="AlphaFoldDB" id="A0A5C1H7U4"/>
<evidence type="ECO:0000256" key="1">
    <source>
        <dbReference type="ARBA" id="ARBA00004026"/>
    </source>
</evidence>
<keyword evidence="4" id="KW-0808">Transferase</keyword>
<evidence type="ECO:0000256" key="7">
    <source>
        <dbReference type="ARBA" id="ARBA00023163"/>
    </source>
</evidence>
<dbReference type="PANTHER" id="PTHR19376">
    <property type="entry name" value="DNA-DIRECTED RNA POLYMERASE"/>
    <property type="match status" value="1"/>
</dbReference>
<evidence type="ECO:0000256" key="6">
    <source>
        <dbReference type="ARBA" id="ARBA00022723"/>
    </source>
</evidence>
<proteinExistence type="predicted"/>
<dbReference type="GO" id="GO:0003899">
    <property type="term" value="F:DNA-directed RNA polymerase activity"/>
    <property type="evidence" value="ECO:0007669"/>
    <property type="project" value="UniProtKB-EC"/>
</dbReference>